<sequence>MRETLSTASTGPTEKPHRARGGPKPPAPARSRSQAKARRPAPGKPGATRPPSARLNRFPSIIPNKRTALPRAR</sequence>
<protein>
    <submittedName>
        <fullName evidence="2">Uncharacterized protein</fullName>
    </submittedName>
</protein>
<feature type="compositionally biased region" description="Polar residues" evidence="1">
    <location>
        <begin position="1"/>
        <end position="12"/>
    </location>
</feature>
<keyword evidence="3" id="KW-1185">Reference proteome</keyword>
<proteinExistence type="predicted"/>
<gene>
    <name evidence="2" type="ORF">CE91St30_17370</name>
</gene>
<feature type="region of interest" description="Disordered" evidence="1">
    <location>
        <begin position="1"/>
        <end position="73"/>
    </location>
</feature>
<evidence type="ECO:0000313" key="2">
    <source>
        <dbReference type="EMBL" id="BDE96404.1"/>
    </source>
</evidence>
<dbReference type="Proteomes" id="UP001320544">
    <property type="component" value="Chromosome"/>
</dbReference>
<name>A0ABM7WJA9_9ACTN</name>
<evidence type="ECO:0000256" key="1">
    <source>
        <dbReference type="SAM" id="MobiDB-lite"/>
    </source>
</evidence>
<reference evidence="2 3" key="1">
    <citation type="submission" date="2022-01" db="EMBL/GenBank/DDBJ databases">
        <title>Novel bile acid biosynthetic pathways are enriched in the microbiome of centenarians.</title>
        <authorList>
            <person name="Sato Y."/>
            <person name="Atarashi K."/>
            <person name="Plichta R.D."/>
            <person name="Arai Y."/>
            <person name="Sasajima S."/>
            <person name="Kearney M.S."/>
            <person name="Suda W."/>
            <person name="Takeshita K."/>
            <person name="Sasaki T."/>
            <person name="Okamoto S."/>
            <person name="Skelly N.A."/>
            <person name="Okamura Y."/>
            <person name="Vlamakis H."/>
            <person name="Li Y."/>
            <person name="Tanoue T."/>
            <person name="Takei H."/>
            <person name="Nittono H."/>
            <person name="Narushima S."/>
            <person name="Irie J."/>
            <person name="Itoh H."/>
            <person name="Moriya K."/>
            <person name="Sugiura Y."/>
            <person name="Suematsu M."/>
            <person name="Moritoki N."/>
            <person name="Shibata S."/>
            <person name="Littman R.D."/>
            <person name="Fischbach A.M."/>
            <person name="Uwamino Y."/>
            <person name="Inoue T."/>
            <person name="Honda A."/>
            <person name="Hattori M."/>
            <person name="Murai T."/>
            <person name="Xavier J.R."/>
            <person name="Hirose N."/>
            <person name="Honda K."/>
        </authorList>
    </citation>
    <scope>NUCLEOTIDE SEQUENCE [LARGE SCALE GENOMIC DNA]</scope>
    <source>
        <strain evidence="2 3">CE91-St30</strain>
    </source>
</reference>
<dbReference type="EMBL" id="AP025564">
    <property type="protein sequence ID" value="BDE96404.1"/>
    <property type="molecule type" value="Genomic_DNA"/>
</dbReference>
<evidence type="ECO:0000313" key="3">
    <source>
        <dbReference type="Proteomes" id="UP001320544"/>
    </source>
</evidence>
<accession>A0ABM7WJA9</accession>
<organism evidence="2 3">
    <name type="scientific">Raoultibacter timonensis</name>
    <dbReference type="NCBI Taxonomy" id="1907662"/>
    <lineage>
        <taxon>Bacteria</taxon>
        <taxon>Bacillati</taxon>
        <taxon>Actinomycetota</taxon>
        <taxon>Coriobacteriia</taxon>
        <taxon>Eggerthellales</taxon>
        <taxon>Eggerthellaceae</taxon>
        <taxon>Raoultibacter</taxon>
    </lineage>
</organism>